<name>A0A0F9U8Y3_9ZZZZ</name>
<dbReference type="AlphaFoldDB" id="A0A0F9U8Y3"/>
<dbReference type="SUPFAM" id="SSF53335">
    <property type="entry name" value="S-adenosyl-L-methionine-dependent methyltransferases"/>
    <property type="match status" value="1"/>
</dbReference>
<dbReference type="Pfam" id="PF13649">
    <property type="entry name" value="Methyltransf_25"/>
    <property type="match status" value="1"/>
</dbReference>
<comment type="caution">
    <text evidence="2">The sequence shown here is derived from an EMBL/GenBank/DDBJ whole genome shotgun (WGS) entry which is preliminary data.</text>
</comment>
<reference evidence="2" key="1">
    <citation type="journal article" date="2015" name="Nature">
        <title>Complex archaea that bridge the gap between prokaryotes and eukaryotes.</title>
        <authorList>
            <person name="Spang A."/>
            <person name="Saw J.H."/>
            <person name="Jorgensen S.L."/>
            <person name="Zaremba-Niedzwiedzka K."/>
            <person name="Martijn J."/>
            <person name="Lind A.E."/>
            <person name="van Eijk R."/>
            <person name="Schleper C."/>
            <person name="Guy L."/>
            <person name="Ettema T.J."/>
        </authorList>
    </citation>
    <scope>NUCLEOTIDE SEQUENCE</scope>
</reference>
<proteinExistence type="predicted"/>
<feature type="domain" description="Methyltransferase" evidence="1">
    <location>
        <begin position="49"/>
        <end position="143"/>
    </location>
</feature>
<dbReference type="InterPro" id="IPR029063">
    <property type="entry name" value="SAM-dependent_MTases_sf"/>
</dbReference>
<protein>
    <recommendedName>
        <fullName evidence="1">Methyltransferase domain-containing protein</fullName>
    </recommendedName>
</protein>
<evidence type="ECO:0000259" key="1">
    <source>
        <dbReference type="Pfam" id="PF13649"/>
    </source>
</evidence>
<sequence>MEFEYTQDWYETEYHRGLTDKAEIDPATFHPERDTECLTDLDLSREHDILVCGCGGGDDTWLMVNKFGLKQLIHGIDWSQPAVDFCNQYFDGQMKAIQGCVSNMPYAEGTFDRILAMDITEHLPGFIYLVFLTEVRRVLKVGGKVAILPGMTLLPEHVNLMPLEITLKHVKRLGFKTLIVRDEWIIAEKV</sequence>
<dbReference type="InterPro" id="IPR041698">
    <property type="entry name" value="Methyltransf_25"/>
</dbReference>
<dbReference type="CDD" id="cd02440">
    <property type="entry name" value="AdoMet_MTases"/>
    <property type="match status" value="1"/>
</dbReference>
<organism evidence="2">
    <name type="scientific">marine sediment metagenome</name>
    <dbReference type="NCBI Taxonomy" id="412755"/>
    <lineage>
        <taxon>unclassified sequences</taxon>
        <taxon>metagenomes</taxon>
        <taxon>ecological metagenomes</taxon>
    </lineage>
</organism>
<dbReference type="Gene3D" id="3.40.50.150">
    <property type="entry name" value="Vaccinia Virus protein VP39"/>
    <property type="match status" value="1"/>
</dbReference>
<gene>
    <name evidence="2" type="ORF">LCGC14_0235410</name>
</gene>
<dbReference type="EMBL" id="LAZR01000116">
    <property type="protein sequence ID" value="KKN89695.1"/>
    <property type="molecule type" value="Genomic_DNA"/>
</dbReference>
<accession>A0A0F9U8Y3</accession>
<evidence type="ECO:0000313" key="2">
    <source>
        <dbReference type="EMBL" id="KKN89695.1"/>
    </source>
</evidence>